<keyword evidence="12 16" id="KW-0630">Potassium</keyword>
<dbReference type="Proteomes" id="UP000275348">
    <property type="component" value="Unassembled WGS sequence"/>
</dbReference>
<dbReference type="GO" id="GO:0046872">
    <property type="term" value="F:metal ion binding"/>
    <property type="evidence" value="ECO:0007669"/>
    <property type="project" value="UniProtKB-KW"/>
</dbReference>
<evidence type="ECO:0000256" key="8">
    <source>
        <dbReference type="ARBA" id="ARBA00022679"/>
    </source>
</evidence>
<evidence type="ECO:0000256" key="9">
    <source>
        <dbReference type="ARBA" id="ARBA00022741"/>
    </source>
</evidence>
<evidence type="ECO:0000256" key="10">
    <source>
        <dbReference type="ARBA" id="ARBA00022777"/>
    </source>
</evidence>
<feature type="binding site" evidence="16">
    <location>
        <position position="100"/>
    </location>
    <ligand>
        <name>substrate</name>
    </ligand>
</feature>
<dbReference type="GO" id="GO:0005737">
    <property type="term" value="C:cytoplasm"/>
    <property type="evidence" value="ECO:0007669"/>
    <property type="project" value="UniProtKB-SubCell"/>
</dbReference>
<evidence type="ECO:0000256" key="16">
    <source>
        <dbReference type="HAMAP-Rule" id="MF_01274"/>
    </source>
</evidence>
<dbReference type="GO" id="GO:0005524">
    <property type="term" value="F:ATP binding"/>
    <property type="evidence" value="ECO:0007669"/>
    <property type="project" value="UniProtKB-UniRule"/>
</dbReference>
<comment type="pathway">
    <text evidence="4 16">Cofactor biosynthesis; coenzyme A biosynthesis; CoA from (R)-pantothenate: step 1/5.</text>
</comment>
<keyword evidence="7 16" id="KW-0963">Cytoplasm</keyword>
<dbReference type="UniPathway" id="UPA00241">
    <property type="reaction ID" value="UER00352"/>
</dbReference>
<comment type="similarity">
    <text evidence="14 16">Belongs to the type III pantothenate kinase family.</text>
</comment>
<dbReference type="PANTHER" id="PTHR34265">
    <property type="entry name" value="TYPE III PANTOTHENATE KINASE"/>
    <property type="match status" value="1"/>
</dbReference>
<evidence type="ECO:0000256" key="2">
    <source>
        <dbReference type="ARBA" id="ARBA00001958"/>
    </source>
</evidence>
<accession>A0A3L9MFU1</accession>
<dbReference type="AlphaFoldDB" id="A0A3L9MFU1"/>
<comment type="catalytic activity">
    <reaction evidence="1 16">
        <text>(R)-pantothenate + ATP = (R)-4'-phosphopantothenate + ADP + H(+)</text>
        <dbReference type="Rhea" id="RHEA:16373"/>
        <dbReference type="ChEBI" id="CHEBI:10986"/>
        <dbReference type="ChEBI" id="CHEBI:15378"/>
        <dbReference type="ChEBI" id="CHEBI:29032"/>
        <dbReference type="ChEBI" id="CHEBI:30616"/>
        <dbReference type="ChEBI" id="CHEBI:456216"/>
        <dbReference type="EC" id="2.7.1.33"/>
    </reaction>
</comment>
<sequence>MMLLAVNIGNSNIRFAVFKSDDSVVTWTINSKPARTEYEFFAKFSNMYEPFGINKDDITDIVIGSVVPPLTMNVKIAMKKIHGFNPMIVDRDTPGGIVQYSKQMGTDLYANAVSAHHLGYEGKKIVIDFGTALTFLAIDEVGEVTGVIIAPGINTALNSLVGETAQLPEIELKAPKTVLGRDTVTCMQSGMVFGYISMVEGMIDRINKELNEDCTVISTGGLGGIYKPLTDKIQFDDRLHTIKGLKILYELNKDSFEK</sequence>
<evidence type="ECO:0000256" key="3">
    <source>
        <dbReference type="ARBA" id="ARBA00004496"/>
    </source>
</evidence>
<comment type="cofactor">
    <cofactor evidence="16">
        <name>NH4(+)</name>
        <dbReference type="ChEBI" id="CHEBI:28938"/>
    </cofactor>
    <cofactor evidence="16">
        <name>K(+)</name>
        <dbReference type="ChEBI" id="CHEBI:29103"/>
    </cofactor>
    <text evidence="16">A monovalent cation. Ammonium or potassium.</text>
</comment>
<feature type="binding site" evidence="16">
    <location>
        <position position="131"/>
    </location>
    <ligand>
        <name>ATP</name>
        <dbReference type="ChEBI" id="CHEBI:30616"/>
    </ligand>
</feature>
<comment type="caution">
    <text evidence="17">The sequence shown here is derived from an EMBL/GenBank/DDBJ whole genome shotgun (WGS) entry which is preliminary data.</text>
</comment>
<dbReference type="CDD" id="cd24015">
    <property type="entry name" value="ASKHA_NBD_PanK-III"/>
    <property type="match status" value="1"/>
</dbReference>
<evidence type="ECO:0000256" key="1">
    <source>
        <dbReference type="ARBA" id="ARBA00001206"/>
    </source>
</evidence>
<evidence type="ECO:0000256" key="11">
    <source>
        <dbReference type="ARBA" id="ARBA00022840"/>
    </source>
</evidence>
<evidence type="ECO:0000313" key="18">
    <source>
        <dbReference type="Proteomes" id="UP000275348"/>
    </source>
</evidence>
<keyword evidence="8 16" id="KW-0808">Transferase</keyword>
<keyword evidence="16" id="KW-0479">Metal-binding</keyword>
<proteinExistence type="inferred from homology"/>
<evidence type="ECO:0000313" key="17">
    <source>
        <dbReference type="EMBL" id="RLZ11672.1"/>
    </source>
</evidence>
<keyword evidence="9 16" id="KW-0547">Nucleotide-binding</keyword>
<comment type="function">
    <text evidence="16">Catalyzes the phosphorylation of pantothenate (Pan), the first step in CoA biosynthesis.</text>
</comment>
<dbReference type="NCBIfam" id="TIGR00671">
    <property type="entry name" value="baf"/>
    <property type="match status" value="1"/>
</dbReference>
<feature type="active site" description="Proton acceptor" evidence="16">
    <location>
        <position position="107"/>
    </location>
</feature>
<comment type="subunit">
    <text evidence="5 16">Homodimer.</text>
</comment>
<name>A0A3L9MFU1_9FLAO</name>
<keyword evidence="18" id="KW-1185">Reference proteome</keyword>
<evidence type="ECO:0000256" key="12">
    <source>
        <dbReference type="ARBA" id="ARBA00022958"/>
    </source>
</evidence>
<evidence type="ECO:0000256" key="5">
    <source>
        <dbReference type="ARBA" id="ARBA00011738"/>
    </source>
</evidence>
<dbReference type="InterPro" id="IPR004619">
    <property type="entry name" value="Type_III_PanK"/>
</dbReference>
<dbReference type="EC" id="2.7.1.33" evidence="6 16"/>
<gene>
    <name evidence="16" type="primary">coaX</name>
    <name evidence="17" type="ORF">EAH69_04420</name>
</gene>
<keyword evidence="10 16" id="KW-0418">Kinase</keyword>
<dbReference type="GO" id="GO:0004594">
    <property type="term" value="F:pantothenate kinase activity"/>
    <property type="evidence" value="ECO:0007669"/>
    <property type="project" value="UniProtKB-UniRule"/>
</dbReference>
<dbReference type="SUPFAM" id="SSF53067">
    <property type="entry name" value="Actin-like ATPase domain"/>
    <property type="match status" value="2"/>
</dbReference>
<dbReference type="HAMAP" id="MF_01274">
    <property type="entry name" value="Pantothen_kinase_3"/>
    <property type="match status" value="1"/>
</dbReference>
<evidence type="ECO:0000256" key="15">
    <source>
        <dbReference type="ARBA" id="ARBA00040883"/>
    </source>
</evidence>
<comment type="subcellular location">
    <subcellularLocation>
        <location evidence="3 16">Cytoplasm</location>
    </subcellularLocation>
</comment>
<feature type="binding site" evidence="16">
    <location>
        <begin position="105"/>
        <end position="108"/>
    </location>
    <ligand>
        <name>substrate</name>
    </ligand>
</feature>
<dbReference type="PANTHER" id="PTHR34265:SF1">
    <property type="entry name" value="TYPE III PANTOTHENATE KINASE"/>
    <property type="match status" value="1"/>
</dbReference>
<evidence type="ECO:0000256" key="4">
    <source>
        <dbReference type="ARBA" id="ARBA00005225"/>
    </source>
</evidence>
<feature type="binding site" evidence="16">
    <location>
        <begin position="7"/>
        <end position="14"/>
    </location>
    <ligand>
        <name>ATP</name>
        <dbReference type="ChEBI" id="CHEBI:30616"/>
    </ligand>
</feature>
<dbReference type="GO" id="GO:0015937">
    <property type="term" value="P:coenzyme A biosynthetic process"/>
    <property type="evidence" value="ECO:0007669"/>
    <property type="project" value="UniProtKB-UniRule"/>
</dbReference>
<keyword evidence="13 16" id="KW-0173">Coenzyme A biosynthesis</keyword>
<evidence type="ECO:0000256" key="7">
    <source>
        <dbReference type="ARBA" id="ARBA00022490"/>
    </source>
</evidence>
<organism evidence="17 18">
    <name type="scientific">Faecalibacter macacae</name>
    <dbReference type="NCBI Taxonomy" id="1859289"/>
    <lineage>
        <taxon>Bacteria</taxon>
        <taxon>Pseudomonadati</taxon>
        <taxon>Bacteroidota</taxon>
        <taxon>Flavobacteriia</taxon>
        <taxon>Flavobacteriales</taxon>
        <taxon>Weeksellaceae</taxon>
        <taxon>Faecalibacter</taxon>
    </lineage>
</organism>
<dbReference type="Gene3D" id="3.30.420.40">
    <property type="match status" value="2"/>
</dbReference>
<evidence type="ECO:0000256" key="13">
    <source>
        <dbReference type="ARBA" id="ARBA00022993"/>
    </source>
</evidence>
<dbReference type="Pfam" id="PF03309">
    <property type="entry name" value="Pan_kinase"/>
    <property type="match status" value="1"/>
</dbReference>
<comment type="cofactor">
    <cofactor evidence="2">
        <name>K(+)</name>
        <dbReference type="ChEBI" id="CHEBI:29103"/>
    </cofactor>
</comment>
<reference evidence="17 18" key="1">
    <citation type="submission" date="2018-10" db="EMBL/GenBank/DDBJ databases">
        <authorList>
            <person name="Chen X."/>
        </authorList>
    </citation>
    <scope>NUCLEOTIDE SEQUENCE [LARGE SCALE GENOMIC DNA]</scope>
    <source>
        <strain evidence="17 18">YIM 102668</strain>
    </source>
</reference>
<evidence type="ECO:0000256" key="14">
    <source>
        <dbReference type="ARBA" id="ARBA00038036"/>
    </source>
</evidence>
<dbReference type="EMBL" id="RDOJ01000004">
    <property type="protein sequence ID" value="RLZ11672.1"/>
    <property type="molecule type" value="Genomic_DNA"/>
</dbReference>
<dbReference type="OrthoDB" id="9804707at2"/>
<keyword evidence="11 16" id="KW-0067">ATP-binding</keyword>
<feature type="binding site" evidence="16">
    <location>
        <position position="128"/>
    </location>
    <ligand>
        <name>K(+)</name>
        <dbReference type="ChEBI" id="CHEBI:29103"/>
    </ligand>
</feature>
<protein>
    <recommendedName>
        <fullName evidence="15 16">Type III pantothenate kinase</fullName>
        <ecNumber evidence="6 16">2.7.1.33</ecNumber>
    </recommendedName>
    <alternativeName>
        <fullName evidence="16">PanK-III</fullName>
    </alternativeName>
    <alternativeName>
        <fullName evidence="16">Pantothenic acid kinase</fullName>
    </alternativeName>
</protein>
<evidence type="ECO:0000256" key="6">
    <source>
        <dbReference type="ARBA" id="ARBA00012102"/>
    </source>
</evidence>
<dbReference type="InterPro" id="IPR043129">
    <property type="entry name" value="ATPase_NBD"/>
</dbReference>
<feature type="binding site" evidence="16">
    <location>
        <position position="183"/>
    </location>
    <ligand>
        <name>substrate</name>
    </ligand>
</feature>